<proteinExistence type="predicted"/>
<dbReference type="Proteomes" id="UP001227268">
    <property type="component" value="Unassembled WGS sequence"/>
</dbReference>
<name>A0ACC2VN36_9TREE</name>
<accession>A0ACC2VN36</accession>
<reference evidence="1" key="1">
    <citation type="submission" date="2023-04" db="EMBL/GenBank/DDBJ databases">
        <title>Draft Genome sequencing of Naganishia species isolated from polar environments using Oxford Nanopore Technology.</title>
        <authorList>
            <person name="Leo P."/>
            <person name="Venkateswaran K."/>
        </authorList>
    </citation>
    <scope>NUCLEOTIDE SEQUENCE</scope>
    <source>
        <strain evidence="1">MNA-CCFEE 5423</strain>
    </source>
</reference>
<comment type="caution">
    <text evidence="1">The sequence shown here is derived from an EMBL/GenBank/DDBJ whole genome shotgun (WGS) entry which is preliminary data.</text>
</comment>
<evidence type="ECO:0000313" key="2">
    <source>
        <dbReference type="Proteomes" id="UP001227268"/>
    </source>
</evidence>
<protein>
    <submittedName>
        <fullName evidence="1">Uncharacterized protein</fullName>
    </submittedName>
</protein>
<evidence type="ECO:0000313" key="1">
    <source>
        <dbReference type="EMBL" id="KAJ9100573.1"/>
    </source>
</evidence>
<organism evidence="1 2">
    <name type="scientific">Naganishia friedmannii</name>
    <dbReference type="NCBI Taxonomy" id="89922"/>
    <lineage>
        <taxon>Eukaryota</taxon>
        <taxon>Fungi</taxon>
        <taxon>Dikarya</taxon>
        <taxon>Basidiomycota</taxon>
        <taxon>Agaricomycotina</taxon>
        <taxon>Tremellomycetes</taxon>
        <taxon>Filobasidiales</taxon>
        <taxon>Filobasidiaceae</taxon>
        <taxon>Naganishia</taxon>
    </lineage>
</organism>
<sequence length="402" mass="44834">MTEDFIIKYFWSAAGYGLMSIPLLFSKNAKATVTTNSASTMVASRTENYVSNRRLLLSLADAGGRLMYSGKEISELVGYTNRVYGLLGALHTLDTDSYPVVDRPAHLPNDKPFFVMSNVHGETCIAENRVALIEVPIVVPPTDTLSQLEGGDVLVKSLTFAVGENEHTLISGGNGIGKTSLARVIAGLWPVWQGKLEVPESSDIFYLSQRPYLPIGSLRDQVIYPHSYAQMKAAGRTEAELMSILDKVHLLYLPGREGGFDTRKEWKDVLSGGEKQRICFARMFYHRPKFAVLDDCTNAVSSDVEDRMYESAKQAGITLLTITHRPSLLRHHVRQLIITGKETIGTQPEYKVMSLAHPATEHERQTLDAEIEQLRRTLAIEVPEWRNRLDQVKADLSGKMLL</sequence>
<gene>
    <name evidence="1" type="ORF">QFC21_003617</name>
</gene>
<keyword evidence="2" id="KW-1185">Reference proteome</keyword>
<dbReference type="EMBL" id="JASBWT010000011">
    <property type="protein sequence ID" value="KAJ9100573.1"/>
    <property type="molecule type" value="Genomic_DNA"/>
</dbReference>